<dbReference type="PANTHER" id="PTHR46532:SF4">
    <property type="entry name" value="AAA+ ATPASE DOMAIN-CONTAINING PROTEIN"/>
    <property type="match status" value="1"/>
</dbReference>
<dbReference type="AlphaFoldDB" id="A0A8S1J1D6"/>
<dbReference type="EMBL" id="CAJHUC010001554">
    <property type="protein sequence ID" value="CAD7701503.1"/>
    <property type="molecule type" value="Genomic_DNA"/>
</dbReference>
<dbReference type="PANTHER" id="PTHR46532">
    <property type="entry name" value="MALE FERTILITY FACTOR KL5"/>
    <property type="match status" value="1"/>
</dbReference>
<dbReference type="InterPro" id="IPR013594">
    <property type="entry name" value="Dynein_heavy_tail"/>
</dbReference>
<evidence type="ECO:0000313" key="4">
    <source>
        <dbReference type="Proteomes" id="UP000708148"/>
    </source>
</evidence>
<dbReference type="GO" id="GO:0007018">
    <property type="term" value="P:microtubule-based movement"/>
    <property type="evidence" value="ECO:0007669"/>
    <property type="project" value="InterPro"/>
</dbReference>
<name>A0A8S1J1D6_9CHLO</name>
<reference evidence="3" key="1">
    <citation type="submission" date="2020-12" db="EMBL/GenBank/DDBJ databases">
        <authorList>
            <person name="Iha C."/>
        </authorList>
    </citation>
    <scope>NUCLEOTIDE SEQUENCE</scope>
</reference>
<protein>
    <recommendedName>
        <fullName evidence="2">Dynein heavy chain tail domain-containing protein</fullName>
    </recommendedName>
</protein>
<gene>
    <name evidence="3" type="ORF">OSTQU699_LOCUS6862</name>
</gene>
<feature type="non-terminal residue" evidence="3">
    <location>
        <position position="441"/>
    </location>
</feature>
<feature type="domain" description="Dynein heavy chain tail" evidence="2">
    <location>
        <begin position="1"/>
        <end position="220"/>
    </location>
</feature>
<organism evidence="3 4">
    <name type="scientific">Ostreobium quekettii</name>
    <dbReference type="NCBI Taxonomy" id="121088"/>
    <lineage>
        <taxon>Eukaryota</taxon>
        <taxon>Viridiplantae</taxon>
        <taxon>Chlorophyta</taxon>
        <taxon>core chlorophytes</taxon>
        <taxon>Ulvophyceae</taxon>
        <taxon>TCBD clade</taxon>
        <taxon>Bryopsidales</taxon>
        <taxon>Ostreobineae</taxon>
        <taxon>Ostreobiaceae</taxon>
        <taxon>Ostreobium</taxon>
    </lineage>
</organism>
<dbReference type="GO" id="GO:0051959">
    <property type="term" value="F:dynein light intermediate chain binding"/>
    <property type="evidence" value="ECO:0007669"/>
    <property type="project" value="InterPro"/>
</dbReference>
<dbReference type="Pfam" id="PF08385">
    <property type="entry name" value="DHC_N1"/>
    <property type="match status" value="1"/>
</dbReference>
<sequence>MMSKLNDILHQFSKEMDIAVAIFEAHRAEPPLTRNQPPVAGAIKWSRSLFARVKHTMNKLLSMEVDIRGEEAGRDVHEKYMGLARMVMVFERGKFKDWAESADSIAMHHLKQPMLRRDGEAGRISVNFHNNLTQLMRETRYLDRMGFAIPEVALNVALQEDKYHQCVEALEIMLEHYYQVLSMLTPVERSLMSQKLRQLELVLGPGFSPLNWNSLGISDFVASCNKKINEFQSLVNQVQKNSSIIEKVVTGIANAKIVTEPPEDDEVMDLQEFYEHIEKHRIQVADHLVKKYRTISPLLGKVEEAVCGTNTGKSALMASYYDHWEGLIFQALNSVVLSSMTGFLNLVNKRKGKKPRCEGGKPKAPLFKVSMSLRNPEVVVQPPISEVNKLLGRLVKNLVETTKPFLRWMRGTCTEAPPQQTRDDEEPYVFTFYWDVAANPQ</sequence>
<dbReference type="OrthoDB" id="513029at2759"/>
<evidence type="ECO:0000259" key="2">
    <source>
        <dbReference type="Pfam" id="PF08385"/>
    </source>
</evidence>
<comment type="similarity">
    <text evidence="1">Belongs to the dynein heavy chain family.</text>
</comment>
<dbReference type="GO" id="GO:0005858">
    <property type="term" value="C:axonemal dynein complex"/>
    <property type="evidence" value="ECO:0007669"/>
    <property type="project" value="TreeGrafter"/>
</dbReference>
<dbReference type="GO" id="GO:0045505">
    <property type="term" value="F:dynein intermediate chain binding"/>
    <property type="evidence" value="ECO:0007669"/>
    <property type="project" value="InterPro"/>
</dbReference>
<accession>A0A8S1J1D6</accession>
<comment type="caution">
    <text evidence="3">The sequence shown here is derived from an EMBL/GenBank/DDBJ whole genome shotgun (WGS) entry which is preliminary data.</text>
</comment>
<proteinExistence type="inferred from homology"/>
<dbReference type="InterPro" id="IPR026983">
    <property type="entry name" value="DHC"/>
</dbReference>
<dbReference type="Proteomes" id="UP000708148">
    <property type="component" value="Unassembled WGS sequence"/>
</dbReference>
<evidence type="ECO:0000313" key="3">
    <source>
        <dbReference type="EMBL" id="CAD7701503.1"/>
    </source>
</evidence>
<evidence type="ECO:0000256" key="1">
    <source>
        <dbReference type="ARBA" id="ARBA00008887"/>
    </source>
</evidence>
<keyword evidence="4" id="KW-1185">Reference proteome</keyword>